<protein>
    <submittedName>
        <fullName evidence="2">Uncharacterized protein</fullName>
    </submittedName>
</protein>
<keyword evidence="1" id="KW-1133">Transmembrane helix</keyword>
<name>A0A6L9MPG9_9HYPH</name>
<proteinExistence type="predicted"/>
<dbReference type="EMBL" id="JAAAMJ010000046">
    <property type="protein sequence ID" value="NDV89440.1"/>
    <property type="molecule type" value="Genomic_DNA"/>
</dbReference>
<organism evidence="2 3">
    <name type="scientific">Aurantimonas aggregata</name>
    <dbReference type="NCBI Taxonomy" id="2047720"/>
    <lineage>
        <taxon>Bacteria</taxon>
        <taxon>Pseudomonadati</taxon>
        <taxon>Pseudomonadota</taxon>
        <taxon>Alphaproteobacteria</taxon>
        <taxon>Hyphomicrobiales</taxon>
        <taxon>Aurantimonadaceae</taxon>
        <taxon>Aurantimonas</taxon>
    </lineage>
</organism>
<evidence type="ECO:0000313" key="3">
    <source>
        <dbReference type="Proteomes" id="UP000476332"/>
    </source>
</evidence>
<accession>A0A6L9MPG9</accession>
<sequence>MGAEFSGITPRELGIQSALVSAPLLLAWLILFWRMAASAGLERNIRHLMRELAWTIGALALLIAANYQLGPEVAGMAASGPLIVLQFWLDERPDRKRWRSMLAFGLPYVVLIVGLAATRAVPS</sequence>
<keyword evidence="1" id="KW-0812">Transmembrane</keyword>
<reference evidence="2 3" key="1">
    <citation type="submission" date="2020-01" db="EMBL/GenBank/DDBJ databases">
        <title>Genomes of bacteria type strains.</title>
        <authorList>
            <person name="Chen J."/>
            <person name="Zhu S."/>
            <person name="Chen J."/>
        </authorList>
    </citation>
    <scope>NUCLEOTIDE SEQUENCE [LARGE SCALE GENOMIC DNA]</scope>
    <source>
        <strain evidence="2 3">KCTC 52919</strain>
    </source>
</reference>
<feature type="transmembrane region" description="Helical" evidence="1">
    <location>
        <begin position="48"/>
        <end position="67"/>
    </location>
</feature>
<evidence type="ECO:0000256" key="1">
    <source>
        <dbReference type="SAM" id="Phobius"/>
    </source>
</evidence>
<comment type="caution">
    <text evidence="2">The sequence shown here is derived from an EMBL/GenBank/DDBJ whole genome shotgun (WGS) entry which is preliminary data.</text>
</comment>
<keyword evidence="3" id="KW-1185">Reference proteome</keyword>
<evidence type="ECO:0000313" key="2">
    <source>
        <dbReference type="EMBL" id="NDV89440.1"/>
    </source>
</evidence>
<feature type="transmembrane region" description="Helical" evidence="1">
    <location>
        <begin position="101"/>
        <end position="121"/>
    </location>
</feature>
<keyword evidence="1" id="KW-0472">Membrane</keyword>
<dbReference type="AlphaFoldDB" id="A0A6L9MPG9"/>
<feature type="transmembrane region" description="Helical" evidence="1">
    <location>
        <begin position="73"/>
        <end position="89"/>
    </location>
</feature>
<feature type="transmembrane region" description="Helical" evidence="1">
    <location>
        <begin position="15"/>
        <end position="36"/>
    </location>
</feature>
<gene>
    <name evidence="2" type="ORF">GTW51_22605</name>
</gene>
<dbReference type="Proteomes" id="UP000476332">
    <property type="component" value="Unassembled WGS sequence"/>
</dbReference>